<dbReference type="SMART" id="SM00448">
    <property type="entry name" value="REC"/>
    <property type="match status" value="1"/>
</dbReference>
<evidence type="ECO:0000259" key="2">
    <source>
        <dbReference type="PROSITE" id="PS50110"/>
    </source>
</evidence>
<feature type="modified residue" description="4-aspartylphosphate" evidence="1">
    <location>
        <position position="62"/>
    </location>
</feature>
<evidence type="ECO:0000256" key="1">
    <source>
        <dbReference type="PROSITE-ProRule" id="PRU00169"/>
    </source>
</evidence>
<dbReference type="PROSITE" id="PS50110">
    <property type="entry name" value="RESPONSE_REGULATORY"/>
    <property type="match status" value="1"/>
</dbReference>
<dbReference type="Gene3D" id="3.40.50.2300">
    <property type="match status" value="1"/>
</dbReference>
<dbReference type="AlphaFoldDB" id="A0A934QJU3"/>
<proteinExistence type="predicted"/>
<feature type="domain" description="Response regulatory" evidence="2">
    <location>
        <begin position="12"/>
        <end position="122"/>
    </location>
</feature>
<dbReference type="EMBL" id="NRRE01000027">
    <property type="protein sequence ID" value="MBK1698438.1"/>
    <property type="molecule type" value="Genomic_DNA"/>
</dbReference>
<dbReference type="InterPro" id="IPR011006">
    <property type="entry name" value="CheY-like_superfamily"/>
</dbReference>
<reference evidence="3" key="1">
    <citation type="submission" date="2017-08" db="EMBL/GenBank/DDBJ databases">
        <authorList>
            <person name="Imhoff J.F."/>
            <person name="Rahn T."/>
            <person name="Kuenzel S."/>
            <person name="Neulinger S.C."/>
        </authorList>
    </citation>
    <scope>NUCLEOTIDE SEQUENCE</scope>
    <source>
        <strain evidence="3">DSM 9154</strain>
    </source>
</reference>
<keyword evidence="1" id="KW-0597">Phosphoprotein</keyword>
<name>A0A934QJU3_9PROT</name>
<dbReference type="SUPFAM" id="SSF52172">
    <property type="entry name" value="CheY-like"/>
    <property type="match status" value="1"/>
</dbReference>
<evidence type="ECO:0000313" key="4">
    <source>
        <dbReference type="Proteomes" id="UP000778970"/>
    </source>
</evidence>
<dbReference type="Pfam" id="PF00072">
    <property type="entry name" value="Response_reg"/>
    <property type="match status" value="1"/>
</dbReference>
<dbReference type="Proteomes" id="UP000778970">
    <property type="component" value="Unassembled WGS sequence"/>
</dbReference>
<reference evidence="3" key="2">
    <citation type="journal article" date="2020" name="Microorganisms">
        <title>Osmotic Adaptation and Compatible Solute Biosynthesis of Phototrophic Bacteria as Revealed from Genome Analyses.</title>
        <authorList>
            <person name="Imhoff J.F."/>
            <person name="Rahn T."/>
            <person name="Kunzel S."/>
            <person name="Keller A."/>
            <person name="Neulinger S.C."/>
        </authorList>
    </citation>
    <scope>NUCLEOTIDE SEQUENCE</scope>
    <source>
        <strain evidence="3">DSM 9154</strain>
    </source>
</reference>
<gene>
    <name evidence="3" type="ORF">CKO21_14410</name>
</gene>
<evidence type="ECO:0000313" key="3">
    <source>
        <dbReference type="EMBL" id="MBK1698438.1"/>
    </source>
</evidence>
<accession>A0A934QJU3</accession>
<organism evidence="3 4">
    <name type="scientific">Rhodovibrio salinarum</name>
    <dbReference type="NCBI Taxonomy" id="1087"/>
    <lineage>
        <taxon>Bacteria</taxon>
        <taxon>Pseudomonadati</taxon>
        <taxon>Pseudomonadota</taxon>
        <taxon>Alphaproteobacteria</taxon>
        <taxon>Rhodospirillales</taxon>
        <taxon>Rhodovibrionaceae</taxon>
        <taxon>Rhodovibrio</taxon>
    </lineage>
</organism>
<dbReference type="InterPro" id="IPR001789">
    <property type="entry name" value="Sig_transdc_resp-reg_receiver"/>
</dbReference>
<dbReference type="RefSeq" id="WP_027288431.1">
    <property type="nucleotide sequence ID" value="NZ_NRRE01000027.1"/>
</dbReference>
<keyword evidence="4" id="KW-1185">Reference proteome</keyword>
<protein>
    <submittedName>
        <fullName evidence="3">Response regulator</fullName>
    </submittedName>
</protein>
<comment type="caution">
    <text evidence="3">The sequence shown here is derived from an EMBL/GenBank/DDBJ whole genome shotgun (WGS) entry which is preliminary data.</text>
</comment>
<dbReference type="GO" id="GO:0000160">
    <property type="term" value="P:phosphorelay signal transduction system"/>
    <property type="evidence" value="ECO:0007669"/>
    <property type="project" value="InterPro"/>
</dbReference>
<sequence length="130" mass="14136">MSAPTPSLAGRHILIAEDEYLIARDLELTLIDAGCAKVFLVPSIAECQHIRAQERLDAFVLDLRLRDGDASDFAREVLAAGIPVVFITGYEEAVIPEDLGHLPLLAKPFPRLQLVSTLVTALPPATETHN</sequence>